<dbReference type="OrthoDB" id="4828117at2759"/>
<sequence>MVNWQASDAGFRFLAAVFADPSIRPDANQVAKLFGRGATSRAVDHQFSKIRRASKELVAEAQKNGVEISATPRAARTPRTPRSGGVFRSGASTKAHSKDKGLDTPTKSRKGTLSAGGLSMMDAITVDTDKDDESVISVAKFDTMSIQSDTKEESEHDTVEPKREADLTTPSIQLFGQRPTTPRVDSRSNGYVLGTGKKSTVTANVASEFSMDDIFGNYE</sequence>
<dbReference type="Proteomes" id="UP000001745">
    <property type="component" value="Unassembled WGS sequence"/>
</dbReference>
<organism evidence="2 3">
    <name type="scientific">Talaromyces stipitatus (strain ATCC 10500 / CBS 375.48 / QM 6759 / NRRL 1006)</name>
    <name type="common">Penicillium stipitatum</name>
    <dbReference type="NCBI Taxonomy" id="441959"/>
    <lineage>
        <taxon>Eukaryota</taxon>
        <taxon>Fungi</taxon>
        <taxon>Dikarya</taxon>
        <taxon>Ascomycota</taxon>
        <taxon>Pezizomycotina</taxon>
        <taxon>Eurotiomycetes</taxon>
        <taxon>Eurotiomycetidae</taxon>
        <taxon>Eurotiales</taxon>
        <taxon>Trichocomaceae</taxon>
        <taxon>Talaromyces</taxon>
        <taxon>Talaromyces sect. Talaromyces</taxon>
    </lineage>
</organism>
<dbReference type="HOGENOM" id="CLU_1262265_0_0_1"/>
<protein>
    <submittedName>
        <fullName evidence="2">Uncharacterized protein</fullName>
    </submittedName>
</protein>
<dbReference type="GeneID" id="8104863"/>
<feature type="compositionally biased region" description="Basic and acidic residues" evidence="1">
    <location>
        <begin position="149"/>
        <end position="166"/>
    </location>
</feature>
<feature type="compositionally biased region" description="Low complexity" evidence="1">
    <location>
        <begin position="70"/>
        <end position="82"/>
    </location>
</feature>
<dbReference type="AlphaFoldDB" id="B8LZA7"/>
<dbReference type="STRING" id="441959.B8LZA7"/>
<dbReference type="OMA" id="NSVEAQF"/>
<dbReference type="InParanoid" id="B8LZA7"/>
<reference evidence="3" key="1">
    <citation type="journal article" date="2015" name="Genome Announc.">
        <title>Genome sequence of the AIDS-associated pathogen Penicillium marneffei (ATCC18224) and its near taxonomic relative Talaromyces stipitatus (ATCC10500).</title>
        <authorList>
            <person name="Nierman W.C."/>
            <person name="Fedorova-Abrams N.D."/>
            <person name="Andrianopoulos A."/>
        </authorList>
    </citation>
    <scope>NUCLEOTIDE SEQUENCE [LARGE SCALE GENOMIC DNA]</scope>
    <source>
        <strain evidence="3">ATCC 10500 / CBS 375.48 / QM 6759 / NRRL 1006</strain>
    </source>
</reference>
<evidence type="ECO:0000313" key="2">
    <source>
        <dbReference type="EMBL" id="EED21660.1"/>
    </source>
</evidence>
<dbReference type="RefSeq" id="XP_002478623.1">
    <property type="nucleotide sequence ID" value="XM_002478578.1"/>
</dbReference>
<evidence type="ECO:0000313" key="3">
    <source>
        <dbReference type="Proteomes" id="UP000001745"/>
    </source>
</evidence>
<feature type="region of interest" description="Disordered" evidence="1">
    <location>
        <begin position="147"/>
        <end position="195"/>
    </location>
</feature>
<feature type="region of interest" description="Disordered" evidence="1">
    <location>
        <begin position="68"/>
        <end position="115"/>
    </location>
</feature>
<accession>B8LZA7</accession>
<feature type="compositionally biased region" description="Polar residues" evidence="1">
    <location>
        <begin position="168"/>
        <end position="180"/>
    </location>
</feature>
<keyword evidence="3" id="KW-1185">Reference proteome</keyword>
<gene>
    <name evidence="2" type="ORF">TSTA_088960</name>
</gene>
<proteinExistence type="predicted"/>
<evidence type="ECO:0000256" key="1">
    <source>
        <dbReference type="SAM" id="MobiDB-lite"/>
    </source>
</evidence>
<name>B8LZA7_TALSN</name>
<dbReference type="VEuPathDB" id="FungiDB:TSTA_088960"/>
<dbReference type="PhylomeDB" id="B8LZA7"/>
<dbReference type="EMBL" id="EQ962653">
    <property type="protein sequence ID" value="EED21660.1"/>
    <property type="molecule type" value="Genomic_DNA"/>
</dbReference>